<dbReference type="AlphaFoldDB" id="A0A9W6SYJ7"/>
<dbReference type="GO" id="GO:0000794">
    <property type="term" value="C:condensed nuclear chromosome"/>
    <property type="evidence" value="ECO:0007669"/>
    <property type="project" value="TreeGrafter"/>
</dbReference>
<gene>
    <name evidence="5" type="ORF">Cboi02_000090900</name>
</gene>
<dbReference type="GO" id="GO:0005524">
    <property type="term" value="F:ATP binding"/>
    <property type="evidence" value="ECO:0007669"/>
    <property type="project" value="UniProtKB-KW"/>
</dbReference>
<dbReference type="SUPFAM" id="SSF52540">
    <property type="entry name" value="P-loop containing nucleoside triphosphate hydrolases"/>
    <property type="match status" value="1"/>
</dbReference>
<evidence type="ECO:0000259" key="4">
    <source>
        <dbReference type="PROSITE" id="PS50162"/>
    </source>
</evidence>
<dbReference type="SUPFAM" id="SSF47794">
    <property type="entry name" value="Rad51 N-terminal domain-like"/>
    <property type="match status" value="1"/>
</dbReference>
<evidence type="ECO:0000256" key="2">
    <source>
        <dbReference type="ARBA" id="ARBA00022840"/>
    </source>
</evidence>
<dbReference type="InterPro" id="IPR013632">
    <property type="entry name" value="Rad51_C"/>
</dbReference>
<feature type="domain" description="RecA family profile 1" evidence="4">
    <location>
        <begin position="98"/>
        <end position="203"/>
    </location>
</feature>
<dbReference type="PROSITE" id="PS50162">
    <property type="entry name" value="RECA_2"/>
    <property type="match status" value="1"/>
</dbReference>
<dbReference type="GO" id="GO:0070192">
    <property type="term" value="P:chromosome organization involved in meiotic cell cycle"/>
    <property type="evidence" value="ECO:0007669"/>
    <property type="project" value="TreeGrafter"/>
</dbReference>
<dbReference type="PANTHER" id="PTHR22942">
    <property type="entry name" value="RECA/RAD51/RADA DNA STRAND-PAIRING FAMILY MEMBER"/>
    <property type="match status" value="1"/>
</dbReference>
<proteinExistence type="predicted"/>
<evidence type="ECO:0000313" key="5">
    <source>
        <dbReference type="EMBL" id="GME67501.1"/>
    </source>
</evidence>
<dbReference type="Gene3D" id="3.40.50.300">
    <property type="entry name" value="P-loop containing nucleotide triphosphate hydrolases"/>
    <property type="match status" value="2"/>
</dbReference>
<comment type="caution">
    <text evidence="5">The sequence shown here is derived from an EMBL/GenBank/DDBJ whole genome shotgun (WGS) entry which is preliminary data.</text>
</comment>
<accession>A0A9W6SYJ7</accession>
<keyword evidence="3" id="KW-0238">DNA-binding</keyword>
<dbReference type="Gene3D" id="1.10.150.20">
    <property type="entry name" value="5' to 3' exonuclease, C-terminal subdomain"/>
    <property type="match status" value="1"/>
</dbReference>
<keyword evidence="2" id="KW-0067">ATP-binding</keyword>
<dbReference type="EMBL" id="BSXN01000185">
    <property type="protein sequence ID" value="GME67501.1"/>
    <property type="molecule type" value="Genomic_DNA"/>
</dbReference>
<evidence type="ECO:0000256" key="1">
    <source>
        <dbReference type="ARBA" id="ARBA00022741"/>
    </source>
</evidence>
<dbReference type="InterPro" id="IPR027417">
    <property type="entry name" value="P-loop_NTPase"/>
</dbReference>
<dbReference type="GO" id="GO:0042148">
    <property type="term" value="P:DNA strand invasion"/>
    <property type="evidence" value="ECO:0007669"/>
    <property type="project" value="TreeGrafter"/>
</dbReference>
<evidence type="ECO:0000313" key="6">
    <source>
        <dbReference type="Proteomes" id="UP001165120"/>
    </source>
</evidence>
<dbReference type="GO" id="GO:0000730">
    <property type="term" value="P:DNA recombinase assembly"/>
    <property type="evidence" value="ECO:0007669"/>
    <property type="project" value="TreeGrafter"/>
</dbReference>
<dbReference type="GO" id="GO:0006312">
    <property type="term" value="P:mitotic recombination"/>
    <property type="evidence" value="ECO:0007669"/>
    <property type="project" value="TreeGrafter"/>
</dbReference>
<reference evidence="5" key="1">
    <citation type="submission" date="2023-04" db="EMBL/GenBank/DDBJ databases">
        <title>Candida boidinii NBRC 10035.</title>
        <authorList>
            <person name="Ichikawa N."/>
            <person name="Sato H."/>
            <person name="Tonouchi N."/>
        </authorList>
    </citation>
    <scope>NUCLEOTIDE SEQUENCE</scope>
    <source>
        <strain evidence="5">NBRC 10035</strain>
    </source>
</reference>
<keyword evidence="1" id="KW-0547">Nucleotide-binding</keyword>
<evidence type="ECO:0000256" key="3">
    <source>
        <dbReference type="ARBA" id="ARBA00023125"/>
    </source>
</evidence>
<dbReference type="GO" id="GO:0140664">
    <property type="term" value="F:ATP-dependent DNA damage sensor activity"/>
    <property type="evidence" value="ECO:0007669"/>
    <property type="project" value="InterPro"/>
</dbReference>
<keyword evidence="6" id="KW-1185">Reference proteome</keyword>
<dbReference type="PANTHER" id="PTHR22942:SF30">
    <property type="entry name" value="MEIOTIC RECOMBINATION PROTEIN DMC1_LIM15 HOMOLOG"/>
    <property type="match status" value="1"/>
</dbReference>
<dbReference type="Pfam" id="PF08423">
    <property type="entry name" value="Rad51"/>
    <property type="match status" value="2"/>
</dbReference>
<dbReference type="Proteomes" id="UP001165120">
    <property type="component" value="Unassembled WGS sequence"/>
</dbReference>
<dbReference type="GO" id="GO:0003697">
    <property type="term" value="F:single-stranded DNA binding"/>
    <property type="evidence" value="ECO:0007669"/>
    <property type="project" value="TreeGrafter"/>
</dbReference>
<name>A0A9W6SYJ7_CANBO</name>
<dbReference type="GO" id="GO:0000150">
    <property type="term" value="F:DNA strand exchange activity"/>
    <property type="evidence" value="ECO:0007669"/>
    <property type="project" value="TreeGrafter"/>
</dbReference>
<dbReference type="InterPro" id="IPR010995">
    <property type="entry name" value="DNA_repair_Rad51/TF_NusA_a-hlx"/>
</dbReference>
<protein>
    <submittedName>
        <fullName evidence="5">Unnamed protein product</fullName>
    </submittedName>
</protein>
<sequence>MVGKEEYTTEDSNDGLTCSGTVIMIDELQSHGINVGDILKLKSSGIFSVSTCLSTTRRNMLKIKGLSEGKVDKIKEAAGKLMSTGFISATIQAEVRRRVNKITTGSKSFDSMLGGGISTMSLTEVFGEFRCGKTQLAHTLCVTTQLPLVRRGELNERQQKLNQHLSRLNRVAEEFNLAVFLTNQVQSDPGASALFASADGRKP</sequence>
<dbReference type="GO" id="GO:0003690">
    <property type="term" value="F:double-stranded DNA binding"/>
    <property type="evidence" value="ECO:0007669"/>
    <property type="project" value="TreeGrafter"/>
</dbReference>
<dbReference type="InterPro" id="IPR020588">
    <property type="entry name" value="RecA_ATP-bd"/>
</dbReference>
<organism evidence="5 6">
    <name type="scientific">Candida boidinii</name>
    <name type="common">Yeast</name>
    <dbReference type="NCBI Taxonomy" id="5477"/>
    <lineage>
        <taxon>Eukaryota</taxon>
        <taxon>Fungi</taxon>
        <taxon>Dikarya</taxon>
        <taxon>Ascomycota</taxon>
        <taxon>Saccharomycotina</taxon>
        <taxon>Pichiomycetes</taxon>
        <taxon>Pichiales</taxon>
        <taxon>Pichiaceae</taxon>
        <taxon>Ogataea</taxon>
        <taxon>Ogataea/Candida clade</taxon>
    </lineage>
</organism>
<dbReference type="GO" id="GO:0007131">
    <property type="term" value="P:reciprocal meiotic recombination"/>
    <property type="evidence" value="ECO:0007669"/>
    <property type="project" value="TreeGrafter"/>
</dbReference>